<dbReference type="SMART" id="SM00138">
    <property type="entry name" value="MeTrc"/>
    <property type="match status" value="1"/>
</dbReference>
<dbReference type="PANTHER" id="PTHR24422">
    <property type="entry name" value="CHEMOTAXIS PROTEIN METHYLTRANSFERASE"/>
    <property type="match status" value="1"/>
</dbReference>
<keyword evidence="3 5" id="KW-0808">Transferase</keyword>
<dbReference type="Gene3D" id="1.10.155.10">
    <property type="entry name" value="Chemotaxis receptor methyltransferase CheR, N-terminal domain"/>
    <property type="match status" value="1"/>
</dbReference>
<evidence type="ECO:0000256" key="3">
    <source>
        <dbReference type="ARBA" id="ARBA00022679"/>
    </source>
</evidence>
<accession>A0ABT9G6X6</accession>
<dbReference type="InterPro" id="IPR026024">
    <property type="entry name" value="Chemotaxis_MeTrfase_CheR"/>
</dbReference>
<dbReference type="EMBL" id="JAUZEE010000009">
    <property type="protein sequence ID" value="MDP4302156.1"/>
    <property type="molecule type" value="Genomic_DNA"/>
</dbReference>
<keyword evidence="8" id="KW-1185">Reference proteome</keyword>
<dbReference type="CDD" id="cd02440">
    <property type="entry name" value="AdoMet_MTases"/>
    <property type="match status" value="1"/>
</dbReference>
<comment type="function">
    <text evidence="5">Methylation of the membrane-bound methyl-accepting chemotaxis proteins (MCP) to form gamma-glutamyl methyl ester residues in MCP.</text>
</comment>
<evidence type="ECO:0000256" key="5">
    <source>
        <dbReference type="PIRNR" id="PIRNR000410"/>
    </source>
</evidence>
<organism evidence="7 8">
    <name type="scientific">Leptothrix discophora</name>
    <dbReference type="NCBI Taxonomy" id="89"/>
    <lineage>
        <taxon>Bacteria</taxon>
        <taxon>Pseudomonadati</taxon>
        <taxon>Pseudomonadota</taxon>
        <taxon>Betaproteobacteria</taxon>
        <taxon>Burkholderiales</taxon>
        <taxon>Sphaerotilaceae</taxon>
        <taxon>Leptothrix</taxon>
    </lineage>
</organism>
<dbReference type="PRINTS" id="PR00996">
    <property type="entry name" value="CHERMTFRASE"/>
</dbReference>
<dbReference type="RefSeq" id="WP_305750693.1">
    <property type="nucleotide sequence ID" value="NZ_JAUZEE010000009.1"/>
</dbReference>
<sequence>MSLSQGSFEAVVGMFERVSGIRLVAAKKPLVEGRLQRLAQQAGHARLDDYVHQLMQAASPEELTRVIDKLTTNETYFFREPQHFDHLKAQLPELMRGPGSTGGTLRLWSAASSSGEEAYSLAMLLDEELGASARWEIAATDLSTAMVRHGRRALYPMERARNLSPARLKRHCLRGTGEYEGQVLVQRQLRERVRFDSANLMRDLPRTLGSFDVIFLRNVLIYFDPPAKAAIVRRVLGQLKPDGLLYTGHAESLSNLDLPVRAVATAVYAHAA</sequence>
<dbReference type="Pfam" id="PF01739">
    <property type="entry name" value="CheR"/>
    <property type="match status" value="1"/>
</dbReference>
<proteinExistence type="predicted"/>
<evidence type="ECO:0000313" key="7">
    <source>
        <dbReference type="EMBL" id="MDP4302156.1"/>
    </source>
</evidence>
<comment type="catalytic activity">
    <reaction evidence="1 5">
        <text>L-glutamyl-[protein] + S-adenosyl-L-methionine = [protein]-L-glutamate 5-O-methyl ester + S-adenosyl-L-homocysteine</text>
        <dbReference type="Rhea" id="RHEA:24452"/>
        <dbReference type="Rhea" id="RHEA-COMP:10208"/>
        <dbReference type="Rhea" id="RHEA-COMP:10311"/>
        <dbReference type="ChEBI" id="CHEBI:29973"/>
        <dbReference type="ChEBI" id="CHEBI:57856"/>
        <dbReference type="ChEBI" id="CHEBI:59789"/>
        <dbReference type="ChEBI" id="CHEBI:82795"/>
        <dbReference type="EC" id="2.1.1.80"/>
    </reaction>
</comment>
<dbReference type="PANTHER" id="PTHR24422:SF26">
    <property type="entry name" value="CHEMOTAXIS PROTEIN METHYLTRANSFERASE"/>
    <property type="match status" value="1"/>
</dbReference>
<dbReference type="InterPro" id="IPR050903">
    <property type="entry name" value="Bact_Chemotaxis_MeTrfase"/>
</dbReference>
<comment type="caution">
    <text evidence="7">The sequence shown here is derived from an EMBL/GenBank/DDBJ whole genome shotgun (WGS) entry which is preliminary data.</text>
</comment>
<dbReference type="Pfam" id="PF03705">
    <property type="entry name" value="CheR_N"/>
    <property type="match status" value="1"/>
</dbReference>
<dbReference type="Gene3D" id="3.40.50.150">
    <property type="entry name" value="Vaccinia Virus protein VP39"/>
    <property type="match status" value="1"/>
</dbReference>
<protein>
    <recommendedName>
        <fullName evidence="5">Chemotaxis protein methyltransferase</fullName>
        <ecNumber evidence="5">2.1.1.80</ecNumber>
    </recommendedName>
</protein>
<keyword evidence="4 5" id="KW-0949">S-adenosyl-L-methionine</keyword>
<evidence type="ECO:0000313" key="8">
    <source>
        <dbReference type="Proteomes" id="UP001235760"/>
    </source>
</evidence>
<dbReference type="Proteomes" id="UP001235760">
    <property type="component" value="Unassembled WGS sequence"/>
</dbReference>
<keyword evidence="2 5" id="KW-0489">Methyltransferase</keyword>
<evidence type="ECO:0000256" key="1">
    <source>
        <dbReference type="ARBA" id="ARBA00001541"/>
    </source>
</evidence>
<dbReference type="EC" id="2.1.1.80" evidence="5"/>
<dbReference type="InterPro" id="IPR029063">
    <property type="entry name" value="SAM-dependent_MTases_sf"/>
</dbReference>
<dbReference type="InterPro" id="IPR036804">
    <property type="entry name" value="CheR_N_sf"/>
</dbReference>
<evidence type="ECO:0000259" key="6">
    <source>
        <dbReference type="PROSITE" id="PS50123"/>
    </source>
</evidence>
<gene>
    <name evidence="7" type="ORF">Q8X39_16085</name>
</gene>
<dbReference type="SUPFAM" id="SSF53335">
    <property type="entry name" value="S-adenosyl-L-methionine-dependent methyltransferases"/>
    <property type="match status" value="1"/>
</dbReference>
<dbReference type="InterPro" id="IPR022642">
    <property type="entry name" value="CheR_C"/>
</dbReference>
<feature type="domain" description="CheR-type methyltransferase" evidence="6">
    <location>
        <begin position="1"/>
        <end position="253"/>
    </location>
</feature>
<dbReference type="PIRSF" id="PIRSF000410">
    <property type="entry name" value="CheR"/>
    <property type="match status" value="1"/>
</dbReference>
<evidence type="ECO:0000256" key="4">
    <source>
        <dbReference type="ARBA" id="ARBA00022691"/>
    </source>
</evidence>
<dbReference type="PROSITE" id="PS50123">
    <property type="entry name" value="CHER"/>
    <property type="match status" value="1"/>
</dbReference>
<dbReference type="InterPro" id="IPR000780">
    <property type="entry name" value="CheR_MeTrfase"/>
</dbReference>
<dbReference type="SUPFAM" id="SSF47757">
    <property type="entry name" value="Chemotaxis receptor methyltransferase CheR, N-terminal domain"/>
    <property type="match status" value="1"/>
</dbReference>
<dbReference type="InterPro" id="IPR022641">
    <property type="entry name" value="CheR_N"/>
</dbReference>
<evidence type="ECO:0000256" key="2">
    <source>
        <dbReference type="ARBA" id="ARBA00022603"/>
    </source>
</evidence>
<name>A0ABT9G6X6_LEPDI</name>
<reference evidence="7 8" key="1">
    <citation type="submission" date="2023-08" db="EMBL/GenBank/DDBJ databases">
        <authorList>
            <person name="Roldan D.M."/>
            <person name="Menes R.J."/>
        </authorList>
    </citation>
    <scope>NUCLEOTIDE SEQUENCE [LARGE SCALE GENOMIC DNA]</scope>
    <source>
        <strain evidence="7 8">CCM 2812</strain>
    </source>
</reference>